<dbReference type="GO" id="GO:0005737">
    <property type="term" value="C:cytoplasm"/>
    <property type="evidence" value="ECO:0007669"/>
    <property type="project" value="TreeGrafter"/>
</dbReference>
<sequence>MSSMSKYDQAGSNLFTTQDKAIDELLKNTHGESQPYPHQTTVIKKSIETGNTLICLPSGTGKTFISLLLVKYYLMRKMKSPNEQSKFLAFFLGPKRTKLKQKFEILKQMNGLQVIIDAGNNNDVSKYIEKYEVIITTPQKLLNSLVSNAISNKNIDVIIFDQCHDAVGDNPYCQIMKLLSNKDEKQPVIIGLTDTISKHKD</sequence>
<dbReference type="Gene3D" id="3.40.50.300">
    <property type="entry name" value="P-loop containing nucleotide triphosphate hydrolases"/>
    <property type="match status" value="1"/>
</dbReference>
<gene>
    <name evidence="2" type="ORF">GPM918_LOCUS39339</name>
    <name evidence="3" type="ORF">SRO942_LOCUS40207</name>
</gene>
<reference evidence="2" key="1">
    <citation type="submission" date="2021-02" db="EMBL/GenBank/DDBJ databases">
        <authorList>
            <person name="Nowell W R."/>
        </authorList>
    </citation>
    <scope>NUCLEOTIDE SEQUENCE</scope>
</reference>
<dbReference type="Pfam" id="PF00270">
    <property type="entry name" value="DEAD"/>
    <property type="match status" value="1"/>
</dbReference>
<dbReference type="InterPro" id="IPR051363">
    <property type="entry name" value="RLR_Helicase"/>
</dbReference>
<evidence type="ECO:0000313" key="3">
    <source>
        <dbReference type="EMBL" id="CAF4414549.1"/>
    </source>
</evidence>
<feature type="domain" description="Helicase ATP-binding" evidence="1">
    <location>
        <begin position="43"/>
        <end position="201"/>
    </location>
</feature>
<keyword evidence="4" id="KW-1185">Reference proteome</keyword>
<evidence type="ECO:0000259" key="1">
    <source>
        <dbReference type="PROSITE" id="PS51192"/>
    </source>
</evidence>
<dbReference type="PANTHER" id="PTHR14074">
    <property type="entry name" value="HELICASE WITH DEATH DOMAIN-RELATED"/>
    <property type="match status" value="1"/>
</dbReference>
<dbReference type="Proteomes" id="UP000681722">
    <property type="component" value="Unassembled WGS sequence"/>
</dbReference>
<dbReference type="PROSITE" id="PS51192">
    <property type="entry name" value="HELICASE_ATP_BIND_1"/>
    <property type="match status" value="1"/>
</dbReference>
<dbReference type="PANTHER" id="PTHR14074:SF16">
    <property type="entry name" value="ANTIVIRAL INNATE IMMUNE RESPONSE RECEPTOR RIG-I"/>
    <property type="match status" value="1"/>
</dbReference>
<dbReference type="OrthoDB" id="416741at2759"/>
<dbReference type="InterPro" id="IPR014001">
    <property type="entry name" value="Helicase_ATP-bd"/>
</dbReference>
<dbReference type="GO" id="GO:0003676">
    <property type="term" value="F:nucleic acid binding"/>
    <property type="evidence" value="ECO:0007669"/>
    <property type="project" value="InterPro"/>
</dbReference>
<protein>
    <recommendedName>
        <fullName evidence="1">Helicase ATP-binding domain-containing protein</fullName>
    </recommendedName>
</protein>
<dbReference type="EMBL" id="CAJNOQ010027427">
    <property type="protein sequence ID" value="CAF1553392.1"/>
    <property type="molecule type" value="Genomic_DNA"/>
</dbReference>
<evidence type="ECO:0000313" key="2">
    <source>
        <dbReference type="EMBL" id="CAF1553392.1"/>
    </source>
</evidence>
<organism evidence="2 4">
    <name type="scientific">Didymodactylos carnosus</name>
    <dbReference type="NCBI Taxonomy" id="1234261"/>
    <lineage>
        <taxon>Eukaryota</taxon>
        <taxon>Metazoa</taxon>
        <taxon>Spiralia</taxon>
        <taxon>Gnathifera</taxon>
        <taxon>Rotifera</taxon>
        <taxon>Eurotatoria</taxon>
        <taxon>Bdelloidea</taxon>
        <taxon>Philodinida</taxon>
        <taxon>Philodinidae</taxon>
        <taxon>Didymodactylos</taxon>
    </lineage>
</organism>
<dbReference type="SMART" id="SM00487">
    <property type="entry name" value="DEXDc"/>
    <property type="match status" value="1"/>
</dbReference>
<evidence type="ECO:0000313" key="4">
    <source>
        <dbReference type="Proteomes" id="UP000663829"/>
    </source>
</evidence>
<accession>A0A815X1D1</accession>
<dbReference type="InterPro" id="IPR027417">
    <property type="entry name" value="P-loop_NTPase"/>
</dbReference>
<dbReference type="GO" id="GO:0005524">
    <property type="term" value="F:ATP binding"/>
    <property type="evidence" value="ECO:0007669"/>
    <property type="project" value="InterPro"/>
</dbReference>
<dbReference type="EMBL" id="CAJOBC010093119">
    <property type="protein sequence ID" value="CAF4414549.1"/>
    <property type="molecule type" value="Genomic_DNA"/>
</dbReference>
<dbReference type="InterPro" id="IPR011545">
    <property type="entry name" value="DEAD/DEAH_box_helicase_dom"/>
</dbReference>
<proteinExistence type="predicted"/>
<dbReference type="Proteomes" id="UP000663829">
    <property type="component" value="Unassembled WGS sequence"/>
</dbReference>
<comment type="caution">
    <text evidence="2">The sequence shown here is derived from an EMBL/GenBank/DDBJ whole genome shotgun (WGS) entry which is preliminary data.</text>
</comment>
<name>A0A815X1D1_9BILA</name>
<dbReference type="AlphaFoldDB" id="A0A815X1D1"/>
<dbReference type="SUPFAM" id="SSF52540">
    <property type="entry name" value="P-loop containing nucleoside triphosphate hydrolases"/>
    <property type="match status" value="1"/>
</dbReference>